<keyword evidence="1" id="KW-1133">Transmembrane helix</keyword>
<comment type="caution">
    <text evidence="3">The sequence shown here is derived from an EMBL/GenBank/DDBJ whole genome shotgun (WGS) entry which is preliminary data.</text>
</comment>
<feature type="transmembrane region" description="Helical" evidence="1">
    <location>
        <begin position="147"/>
        <end position="167"/>
    </location>
</feature>
<evidence type="ECO:0000259" key="2">
    <source>
        <dbReference type="Pfam" id="PF01757"/>
    </source>
</evidence>
<keyword evidence="4" id="KW-1185">Reference proteome</keyword>
<keyword evidence="1" id="KW-0812">Transmembrane</keyword>
<feature type="transmembrane region" description="Helical" evidence="1">
    <location>
        <begin position="122"/>
        <end position="140"/>
    </location>
</feature>
<dbReference type="Pfam" id="PF01757">
    <property type="entry name" value="Acyl_transf_3"/>
    <property type="match status" value="1"/>
</dbReference>
<name>A0ABQ3Z3L9_9ACTN</name>
<sequence>MSVSGRDRYFDFLRALALIRVVLHHSFMSVVALQLAFPAMGVMFALGGSLMARSVDRDAGRAVRNRLRRLLPAVWLMGLILVPLMFYRGWPDRPGWSSLLLWAVPVGLPPASEFGEHLGAGVLWYIYTYVWLVLLSPWLLRLYRLWNLPAVLLPFVCLLLLFGYQGIFSVEVFWVLQNIFTYGTFWVLGIAHREGDLARLRAPVVLGVAVACVAGASAWAWRHPVDGEFAPHALPIAWPVYMFGFVLVLLRWAPPMGWMDRLRPVGGFVSLVNNRAVTIYLWHVAALVVAVHLCEPLGAGSAPAWGAPWPGVSSHWPAALAGLAVMSALLGVAVLAFGWVEDLAARRRPRLSPFVSRRPPAVVPAPSPVST</sequence>
<feature type="transmembrane region" description="Helical" evidence="1">
    <location>
        <begin position="70"/>
        <end position="90"/>
    </location>
</feature>
<organism evidence="3 4">
    <name type="scientific">Paractinoplanes durhamensis</name>
    <dbReference type="NCBI Taxonomy" id="113563"/>
    <lineage>
        <taxon>Bacteria</taxon>
        <taxon>Bacillati</taxon>
        <taxon>Actinomycetota</taxon>
        <taxon>Actinomycetes</taxon>
        <taxon>Micromonosporales</taxon>
        <taxon>Micromonosporaceae</taxon>
        <taxon>Paractinoplanes</taxon>
    </lineage>
</organism>
<feature type="transmembrane region" description="Helical" evidence="1">
    <location>
        <begin position="279"/>
        <end position="298"/>
    </location>
</feature>
<accession>A0ABQ3Z3L9</accession>
<gene>
    <name evidence="3" type="ORF">Adu01nite_57550</name>
</gene>
<keyword evidence="3" id="KW-0808">Transferase</keyword>
<reference evidence="3 4" key="1">
    <citation type="submission" date="2021-01" db="EMBL/GenBank/DDBJ databases">
        <title>Whole genome shotgun sequence of Actinoplanes durhamensis NBRC 14914.</title>
        <authorList>
            <person name="Komaki H."/>
            <person name="Tamura T."/>
        </authorList>
    </citation>
    <scope>NUCLEOTIDE SEQUENCE [LARGE SCALE GENOMIC DNA]</scope>
    <source>
        <strain evidence="3 4">NBRC 14914</strain>
    </source>
</reference>
<feature type="transmembrane region" description="Helical" evidence="1">
    <location>
        <begin position="318"/>
        <end position="340"/>
    </location>
</feature>
<feature type="transmembrane region" description="Helical" evidence="1">
    <location>
        <begin position="173"/>
        <end position="191"/>
    </location>
</feature>
<feature type="transmembrane region" description="Helical" evidence="1">
    <location>
        <begin position="233"/>
        <end position="253"/>
    </location>
</feature>
<dbReference type="InterPro" id="IPR002656">
    <property type="entry name" value="Acyl_transf_3_dom"/>
</dbReference>
<evidence type="ECO:0000313" key="4">
    <source>
        <dbReference type="Proteomes" id="UP000637628"/>
    </source>
</evidence>
<evidence type="ECO:0000313" key="3">
    <source>
        <dbReference type="EMBL" id="GIE04405.1"/>
    </source>
</evidence>
<keyword evidence="1" id="KW-0472">Membrane</keyword>
<feature type="transmembrane region" description="Helical" evidence="1">
    <location>
        <begin position="203"/>
        <end position="221"/>
    </location>
</feature>
<evidence type="ECO:0000256" key="1">
    <source>
        <dbReference type="SAM" id="Phobius"/>
    </source>
</evidence>
<proteinExistence type="predicted"/>
<dbReference type="GO" id="GO:0016740">
    <property type="term" value="F:transferase activity"/>
    <property type="evidence" value="ECO:0007669"/>
    <property type="project" value="UniProtKB-KW"/>
</dbReference>
<feature type="transmembrane region" description="Helical" evidence="1">
    <location>
        <begin position="27"/>
        <end position="50"/>
    </location>
</feature>
<dbReference type="Proteomes" id="UP000637628">
    <property type="component" value="Unassembled WGS sequence"/>
</dbReference>
<dbReference type="EMBL" id="BOML01000046">
    <property type="protein sequence ID" value="GIE04405.1"/>
    <property type="molecule type" value="Genomic_DNA"/>
</dbReference>
<protein>
    <submittedName>
        <fullName evidence="3">Integral membrane transferase</fullName>
    </submittedName>
</protein>
<feature type="domain" description="Acyltransferase 3" evidence="2">
    <location>
        <begin position="8"/>
        <end position="332"/>
    </location>
</feature>